<evidence type="ECO:0000259" key="1">
    <source>
        <dbReference type="Pfam" id="PF00061"/>
    </source>
</evidence>
<dbReference type="AlphaFoldDB" id="A0AAU9UD92"/>
<reference evidence="2" key="1">
    <citation type="submission" date="2022-03" db="EMBL/GenBank/DDBJ databases">
        <authorList>
            <person name="Tunstrom K."/>
        </authorList>
    </citation>
    <scope>NUCLEOTIDE SEQUENCE</scope>
</reference>
<organism evidence="2 3">
    <name type="scientific">Euphydryas editha</name>
    <name type="common">Edith's checkerspot</name>
    <dbReference type="NCBI Taxonomy" id="104508"/>
    <lineage>
        <taxon>Eukaryota</taxon>
        <taxon>Metazoa</taxon>
        <taxon>Ecdysozoa</taxon>
        <taxon>Arthropoda</taxon>
        <taxon>Hexapoda</taxon>
        <taxon>Insecta</taxon>
        <taxon>Pterygota</taxon>
        <taxon>Neoptera</taxon>
        <taxon>Endopterygota</taxon>
        <taxon>Lepidoptera</taxon>
        <taxon>Glossata</taxon>
        <taxon>Ditrysia</taxon>
        <taxon>Papilionoidea</taxon>
        <taxon>Nymphalidae</taxon>
        <taxon>Nymphalinae</taxon>
        <taxon>Euphydryas</taxon>
    </lineage>
</organism>
<accession>A0AAU9UD92</accession>
<dbReference type="InterPro" id="IPR000566">
    <property type="entry name" value="Lipocln_cytosolic_FA-bd_dom"/>
</dbReference>
<dbReference type="Pfam" id="PF00061">
    <property type="entry name" value="Lipocalin"/>
    <property type="match status" value="1"/>
</dbReference>
<dbReference type="Proteomes" id="UP001153954">
    <property type="component" value="Unassembled WGS sequence"/>
</dbReference>
<feature type="domain" description="Lipocalin/cytosolic fatty-acid binding" evidence="1">
    <location>
        <begin position="30"/>
        <end position="144"/>
    </location>
</feature>
<name>A0AAU9UD92_EUPED</name>
<evidence type="ECO:0000313" key="3">
    <source>
        <dbReference type="Proteomes" id="UP001153954"/>
    </source>
</evidence>
<keyword evidence="3" id="KW-1185">Reference proteome</keyword>
<gene>
    <name evidence="2" type="ORF">EEDITHA_LOCUS10311</name>
</gene>
<sequence length="201" mass="22303">MVGSERCWDAVLAFCERVMSEKEAAERLDGKWYLAAIATDFNIQGDCAMVVFNHKNNNTTDVSISWVVNNTASYYNGSVTLTDGSNGGELLLVTYTDKKSEIYSVLDVNYEHYAVILSCYDNPDGNSSTYELWKLTRSPHLKKTDAAMLDLAVGNYSLENTPFLIFNNTEDSCKINAGNHLNPATLILSSAAAISLLRRLY</sequence>
<dbReference type="EMBL" id="CAKOGL010000014">
    <property type="protein sequence ID" value="CAH2094775.1"/>
    <property type="molecule type" value="Genomic_DNA"/>
</dbReference>
<proteinExistence type="predicted"/>
<dbReference type="SUPFAM" id="SSF50814">
    <property type="entry name" value="Lipocalins"/>
    <property type="match status" value="1"/>
</dbReference>
<dbReference type="Gene3D" id="2.40.128.20">
    <property type="match status" value="1"/>
</dbReference>
<evidence type="ECO:0000313" key="2">
    <source>
        <dbReference type="EMBL" id="CAH2094775.1"/>
    </source>
</evidence>
<comment type="caution">
    <text evidence="2">The sequence shown here is derived from an EMBL/GenBank/DDBJ whole genome shotgun (WGS) entry which is preliminary data.</text>
</comment>
<dbReference type="InterPro" id="IPR012674">
    <property type="entry name" value="Calycin"/>
</dbReference>
<protein>
    <recommendedName>
        <fullName evidence="1">Lipocalin/cytosolic fatty-acid binding domain-containing protein</fullName>
    </recommendedName>
</protein>
<dbReference type="CDD" id="cd00301">
    <property type="entry name" value="lipocalin_FABP"/>
    <property type="match status" value="1"/>
</dbReference>